<dbReference type="RefSeq" id="WP_021010302.1">
    <property type="nucleotide sequence ID" value="NZ_ASHR01000021.1"/>
</dbReference>
<comment type="caution">
    <text evidence="1">The sequence shown here is derived from an EMBL/GenBank/DDBJ whole genome shotgun (WGS) entry which is preliminary data.</text>
</comment>
<gene>
    <name evidence="1" type="ORF">L332_08110</name>
</gene>
<protein>
    <recommendedName>
        <fullName evidence="3">Plasmid stabilization protein</fullName>
    </recommendedName>
</protein>
<evidence type="ECO:0008006" key="3">
    <source>
        <dbReference type="Google" id="ProtNLM"/>
    </source>
</evidence>
<proteinExistence type="predicted"/>
<name>U1MR57_9MICO</name>
<dbReference type="EMBL" id="ASHR01000021">
    <property type="protein sequence ID" value="ERG64411.1"/>
    <property type="molecule type" value="Genomic_DNA"/>
</dbReference>
<organism evidence="1 2">
    <name type="scientific">Agrococcus pavilionensis RW1</name>
    <dbReference type="NCBI Taxonomy" id="1330458"/>
    <lineage>
        <taxon>Bacteria</taxon>
        <taxon>Bacillati</taxon>
        <taxon>Actinomycetota</taxon>
        <taxon>Actinomycetes</taxon>
        <taxon>Micrococcales</taxon>
        <taxon>Microbacteriaceae</taxon>
        <taxon>Agrococcus</taxon>
    </lineage>
</organism>
<reference evidence="1 2" key="1">
    <citation type="journal article" date="2013" name="Genome Announc.">
        <title>First draft genome sequence from a member of the genus agrococcus, isolated from modern microbialites.</title>
        <authorList>
            <person name="White R.A.III."/>
            <person name="Grassa C.J."/>
            <person name="Suttle C.A."/>
        </authorList>
    </citation>
    <scope>NUCLEOTIDE SEQUENCE [LARGE SCALE GENOMIC DNA]</scope>
    <source>
        <strain evidence="1 2">RW1</strain>
    </source>
</reference>
<dbReference type="InterPro" id="IPR035093">
    <property type="entry name" value="RelE/ParE_toxin_dom_sf"/>
</dbReference>
<dbReference type="Proteomes" id="UP000016462">
    <property type="component" value="Unassembled WGS sequence"/>
</dbReference>
<dbReference type="Gene3D" id="3.30.2310.20">
    <property type="entry name" value="RelE-like"/>
    <property type="match status" value="1"/>
</dbReference>
<evidence type="ECO:0000313" key="2">
    <source>
        <dbReference type="Proteomes" id="UP000016462"/>
    </source>
</evidence>
<dbReference type="AlphaFoldDB" id="U1MR57"/>
<sequence>MTLSDWSEHPAARAELLAAADRLPIDVASMLIDAAERAVEDVLAHPDAWPALSTAETNATIRRRTIRPFRMGVVYVVADQRVRVLAYAHERREPGYWASRIEDST</sequence>
<keyword evidence="2" id="KW-1185">Reference proteome</keyword>
<accession>U1MR57</accession>
<evidence type="ECO:0000313" key="1">
    <source>
        <dbReference type="EMBL" id="ERG64411.1"/>
    </source>
</evidence>
<dbReference type="OrthoDB" id="278204at2"/>